<dbReference type="OrthoDB" id="5297561at2"/>
<protein>
    <submittedName>
        <fullName evidence="2">Pimeloyl-ACP methyl ester carboxylesterase</fullName>
    </submittedName>
</protein>
<accession>A0A1H9JC42</accession>
<dbReference type="Gene3D" id="3.40.50.1820">
    <property type="entry name" value="alpha/beta hydrolase"/>
    <property type="match status" value="1"/>
</dbReference>
<dbReference type="Pfam" id="PF12146">
    <property type="entry name" value="Hydrolase_4"/>
    <property type="match status" value="1"/>
</dbReference>
<gene>
    <name evidence="2" type="ORF">SAMN03080615_02910</name>
</gene>
<dbReference type="SUPFAM" id="SSF53474">
    <property type="entry name" value="alpha/beta-Hydrolases"/>
    <property type="match status" value="1"/>
</dbReference>
<organism evidence="2 3">
    <name type="scientific">Amphritea atlantica</name>
    <dbReference type="NCBI Taxonomy" id="355243"/>
    <lineage>
        <taxon>Bacteria</taxon>
        <taxon>Pseudomonadati</taxon>
        <taxon>Pseudomonadota</taxon>
        <taxon>Gammaproteobacteria</taxon>
        <taxon>Oceanospirillales</taxon>
        <taxon>Oceanospirillaceae</taxon>
        <taxon>Amphritea</taxon>
    </lineage>
</organism>
<evidence type="ECO:0000259" key="1">
    <source>
        <dbReference type="Pfam" id="PF12146"/>
    </source>
</evidence>
<dbReference type="InterPro" id="IPR022742">
    <property type="entry name" value="Hydrolase_4"/>
</dbReference>
<evidence type="ECO:0000313" key="3">
    <source>
        <dbReference type="Proteomes" id="UP000198749"/>
    </source>
</evidence>
<dbReference type="EMBL" id="FOGB01000009">
    <property type="protein sequence ID" value="SEQ84358.1"/>
    <property type="molecule type" value="Genomic_DNA"/>
</dbReference>
<name>A0A1H9JC42_9GAMM</name>
<sequence length="302" mass="33329">MGILEPLLKPTPTGGEICPSREDLQRALGSGAYLAKRETFHVSELPIHCEIYEHGIDSPVLMFLPGIGTYGELYAEMLWSLSQRGFNVVAIDPPGHGYSGGERGVYTVESVQESVSLVIDALEQRYDGPYFIYGYSIGALLAVAAAENDERISKVVCGTLLTTEVPPDLFHLLGWQWTWGSAMLFPGMRLPLAWMVDYDHLLAGHPAGMLINHDPMLVLDYPFKTLASLFSHRAGIMKRKYPFQLALVQGEQDEVLSVGYSRRVVYEAVQPIELITVPGEGHMMPLTAPLKLANIIAGWLNS</sequence>
<proteinExistence type="predicted"/>
<keyword evidence="3" id="KW-1185">Reference proteome</keyword>
<dbReference type="InterPro" id="IPR050266">
    <property type="entry name" value="AB_hydrolase_sf"/>
</dbReference>
<dbReference type="STRING" id="355243.SAMN03080615_02910"/>
<dbReference type="PANTHER" id="PTHR43798">
    <property type="entry name" value="MONOACYLGLYCEROL LIPASE"/>
    <property type="match status" value="1"/>
</dbReference>
<evidence type="ECO:0000313" key="2">
    <source>
        <dbReference type="EMBL" id="SEQ84358.1"/>
    </source>
</evidence>
<dbReference type="Proteomes" id="UP000198749">
    <property type="component" value="Unassembled WGS sequence"/>
</dbReference>
<dbReference type="InterPro" id="IPR029058">
    <property type="entry name" value="AB_hydrolase_fold"/>
</dbReference>
<dbReference type="AlphaFoldDB" id="A0A1H9JC42"/>
<dbReference type="RefSeq" id="WP_091359718.1">
    <property type="nucleotide sequence ID" value="NZ_AP025284.1"/>
</dbReference>
<feature type="domain" description="Serine aminopeptidase S33" evidence="1">
    <location>
        <begin position="60"/>
        <end position="284"/>
    </location>
</feature>
<reference evidence="3" key="1">
    <citation type="submission" date="2016-10" db="EMBL/GenBank/DDBJ databases">
        <authorList>
            <person name="Varghese N."/>
            <person name="Submissions S."/>
        </authorList>
    </citation>
    <scope>NUCLEOTIDE SEQUENCE [LARGE SCALE GENOMIC DNA]</scope>
    <source>
        <strain evidence="3">DSM 18887</strain>
    </source>
</reference>